<keyword evidence="7 14" id="KW-0067">ATP-binding</keyword>
<keyword evidence="4 14" id="KW-0378">Hydrolase</keyword>
<dbReference type="EC" id="5.6.2.4" evidence="12"/>
<dbReference type="Gene3D" id="3.40.50.300">
    <property type="entry name" value="P-loop containing nucleotide triphosphate hydrolases"/>
    <property type="match status" value="4"/>
</dbReference>
<dbReference type="InterPro" id="IPR014017">
    <property type="entry name" value="DNA_helicase_UvrD-like_C"/>
</dbReference>
<dbReference type="Pfam" id="PF12705">
    <property type="entry name" value="PDDEXK_1"/>
    <property type="match status" value="1"/>
</dbReference>
<evidence type="ECO:0000259" key="15">
    <source>
        <dbReference type="PROSITE" id="PS51198"/>
    </source>
</evidence>
<comment type="catalytic activity">
    <reaction evidence="11">
        <text>Couples ATP hydrolysis with the unwinding of duplex DNA by translocating in the 3'-5' direction.</text>
        <dbReference type="EC" id="5.6.2.4"/>
    </reaction>
</comment>
<dbReference type="Proteomes" id="UP000288082">
    <property type="component" value="Unassembled WGS sequence"/>
</dbReference>
<dbReference type="CDD" id="cd17932">
    <property type="entry name" value="DEXQc_UvrD"/>
    <property type="match status" value="1"/>
</dbReference>
<feature type="binding site" evidence="14">
    <location>
        <begin position="6"/>
        <end position="13"/>
    </location>
    <ligand>
        <name>ATP</name>
        <dbReference type="ChEBI" id="CHEBI:30616"/>
    </ligand>
</feature>
<keyword evidence="8" id="KW-0238">DNA-binding</keyword>
<accession>A0A430RAA1</accession>
<evidence type="ECO:0000256" key="12">
    <source>
        <dbReference type="ARBA" id="ARBA00034808"/>
    </source>
</evidence>
<keyword evidence="10" id="KW-0413">Isomerase</keyword>
<dbReference type="InterPro" id="IPR000212">
    <property type="entry name" value="DNA_helicase_UvrD/REP"/>
</dbReference>
<gene>
    <name evidence="17" type="ORF">CSW50_03125</name>
</gene>
<comment type="catalytic activity">
    <reaction evidence="13">
        <text>ATP + H2O = ADP + phosphate + H(+)</text>
        <dbReference type="Rhea" id="RHEA:13065"/>
        <dbReference type="ChEBI" id="CHEBI:15377"/>
        <dbReference type="ChEBI" id="CHEBI:15378"/>
        <dbReference type="ChEBI" id="CHEBI:30616"/>
        <dbReference type="ChEBI" id="CHEBI:43474"/>
        <dbReference type="ChEBI" id="CHEBI:456216"/>
        <dbReference type="EC" id="5.6.2.4"/>
    </reaction>
</comment>
<evidence type="ECO:0000313" key="18">
    <source>
        <dbReference type="Proteomes" id="UP000288082"/>
    </source>
</evidence>
<dbReference type="RefSeq" id="WP_126187162.1">
    <property type="nucleotide sequence ID" value="NZ_PELM01000066.1"/>
</dbReference>
<dbReference type="AlphaFoldDB" id="A0A430RAA1"/>
<evidence type="ECO:0000256" key="6">
    <source>
        <dbReference type="ARBA" id="ARBA00022839"/>
    </source>
</evidence>
<evidence type="ECO:0000256" key="2">
    <source>
        <dbReference type="ARBA" id="ARBA00022741"/>
    </source>
</evidence>
<evidence type="ECO:0000259" key="16">
    <source>
        <dbReference type="PROSITE" id="PS51217"/>
    </source>
</evidence>
<evidence type="ECO:0000256" key="9">
    <source>
        <dbReference type="ARBA" id="ARBA00023204"/>
    </source>
</evidence>
<keyword evidence="5 14" id="KW-0347">Helicase</keyword>
<evidence type="ECO:0000256" key="5">
    <source>
        <dbReference type="ARBA" id="ARBA00022806"/>
    </source>
</evidence>
<dbReference type="InterPro" id="IPR027417">
    <property type="entry name" value="P-loop_NTPase"/>
</dbReference>
<sequence length="872" mass="97981">MRLYVASAGTGKTHALVGELLALLRQGVPLRRMAAVTFTRKAAEELRRRIQGEVARLSSASWAEEAQREVYGAVFTTIHGFMAEAIRHTAPLLSLDPDFALLDELLAEALFLEEARSLLYLKGLDPALEGSLLALYRKRSLAGAFRALPGAEGLLELFQEVLSGYHRRTREALGPGDLEALALRLLEHPQAVRRVVERFPYLLVDEYQDVNPLQGRFFRVLEEAGVQVVAVGDPKQSIYLFRNARVEVFRQTLKEAAEVHRLAETRRHAKAVARFLNRFVERLFPEPERVPVVPLREEEGLVEVHWVVGEGGLPEKREKEAALLVERLAALQGQGHAYREMAVLVRSRASLPFLERAFRALGVPYVLRRGQSFFKRPEVRDVYHALRLALLEGPPSPKERISLLAFLRGPFVGVDLGQVEEALQAEDPLPLLPPEVRMRLDGLKALAGLRPLEALKALVRDEVFLRRLSRRARANLDTLLLLAAEERFPDLEALLEWLKVRAEDPETSELPEGGEGVQLLTVHAAKGLEWPVVAVFDLARHEGGRSEPVLVGLDGEVALEGTEGYQNLRRTLARAQEEEALRLLYVALSRARDVLLLTGSLSERPGPWAEALMDLGLGPADQDPLVHRHPLAGLPPLATSPLLPEPQPPAPYAEHLIPSKRFPPVFSPSAYRKGEGEPLALSQALEAETLPEYPRALGTLVHYALARNLDPGDEGAMRALLLQEVAFPFPEEEQKRLLAEVRLLLWNHRRMLGEVLPALENREEDHAELPLVLPLAGTVWYGVLDRLYRVGDRWYLEDYKTDQRMAPEHYRLQLALYWEAVRRAWGVEAEARLVYLRHERVHAFSPEELQEALRELEKAPGILSQGLEPDLL</sequence>
<evidence type="ECO:0000256" key="3">
    <source>
        <dbReference type="ARBA" id="ARBA00022763"/>
    </source>
</evidence>
<keyword evidence="6" id="KW-0269">Exonuclease</keyword>
<dbReference type="GO" id="GO:0004527">
    <property type="term" value="F:exonuclease activity"/>
    <property type="evidence" value="ECO:0007669"/>
    <property type="project" value="UniProtKB-KW"/>
</dbReference>
<evidence type="ECO:0000256" key="1">
    <source>
        <dbReference type="ARBA" id="ARBA00022722"/>
    </source>
</evidence>
<dbReference type="SUPFAM" id="SSF52540">
    <property type="entry name" value="P-loop containing nucleoside triphosphate hydrolases"/>
    <property type="match status" value="1"/>
</dbReference>
<evidence type="ECO:0000256" key="11">
    <source>
        <dbReference type="ARBA" id="ARBA00034617"/>
    </source>
</evidence>
<reference evidence="17 18" key="1">
    <citation type="journal article" date="2019" name="Extremophiles">
        <title>Biogeography of thermophiles and predominance of Thermus scotoductus in domestic water heaters.</title>
        <authorList>
            <person name="Wilpiszeski R.L."/>
            <person name="Zhang Z."/>
            <person name="House C.H."/>
        </authorList>
    </citation>
    <scope>NUCLEOTIDE SEQUENCE [LARGE SCALE GENOMIC DNA]</scope>
    <source>
        <strain evidence="17 18">38_S38</strain>
    </source>
</reference>
<dbReference type="Pfam" id="PF00580">
    <property type="entry name" value="UvrD-helicase"/>
    <property type="match status" value="1"/>
</dbReference>
<dbReference type="InterPro" id="IPR014016">
    <property type="entry name" value="UvrD-like_ATP-bd"/>
</dbReference>
<dbReference type="GO" id="GO:0000725">
    <property type="term" value="P:recombinational repair"/>
    <property type="evidence" value="ECO:0007669"/>
    <property type="project" value="TreeGrafter"/>
</dbReference>
<keyword evidence="9" id="KW-0234">DNA repair</keyword>
<dbReference type="GO" id="GO:0005524">
    <property type="term" value="F:ATP binding"/>
    <property type="evidence" value="ECO:0007669"/>
    <property type="project" value="UniProtKB-UniRule"/>
</dbReference>
<protein>
    <recommendedName>
        <fullName evidence="12">DNA 3'-5' helicase</fullName>
        <ecNumber evidence="12">5.6.2.4</ecNumber>
    </recommendedName>
</protein>
<feature type="domain" description="UvrD-like helicase ATP-binding" evidence="15">
    <location>
        <begin position="1"/>
        <end position="269"/>
    </location>
</feature>
<name>A0A430RAA1_THESC</name>
<dbReference type="PROSITE" id="PS51217">
    <property type="entry name" value="UVRD_HELICASE_CTER"/>
    <property type="match status" value="1"/>
</dbReference>
<dbReference type="PANTHER" id="PTHR11070:SF2">
    <property type="entry name" value="ATP-DEPENDENT DNA HELICASE SRS2"/>
    <property type="match status" value="1"/>
</dbReference>
<dbReference type="InterPro" id="IPR038726">
    <property type="entry name" value="PDDEXK_AddAB-type"/>
</dbReference>
<dbReference type="Gene3D" id="3.90.320.10">
    <property type="match status" value="1"/>
</dbReference>
<evidence type="ECO:0000313" key="17">
    <source>
        <dbReference type="EMBL" id="RTH04306.1"/>
    </source>
</evidence>
<dbReference type="InterPro" id="IPR011335">
    <property type="entry name" value="Restrct_endonuc-II-like"/>
</dbReference>
<evidence type="ECO:0000256" key="7">
    <source>
        <dbReference type="ARBA" id="ARBA00022840"/>
    </source>
</evidence>
<feature type="domain" description="UvrD-like helicase C-terminal" evidence="16">
    <location>
        <begin position="270"/>
        <end position="527"/>
    </location>
</feature>
<evidence type="ECO:0000256" key="13">
    <source>
        <dbReference type="ARBA" id="ARBA00048988"/>
    </source>
</evidence>
<dbReference type="Pfam" id="PF13361">
    <property type="entry name" value="UvrD_C"/>
    <property type="match status" value="2"/>
</dbReference>
<dbReference type="EMBL" id="PELM01000066">
    <property type="protein sequence ID" value="RTH04306.1"/>
    <property type="molecule type" value="Genomic_DNA"/>
</dbReference>
<keyword evidence="1" id="KW-0540">Nuclease</keyword>
<evidence type="ECO:0000256" key="14">
    <source>
        <dbReference type="PROSITE-ProRule" id="PRU00560"/>
    </source>
</evidence>
<organism evidence="17 18">
    <name type="scientific">Thermus scotoductus</name>
    <dbReference type="NCBI Taxonomy" id="37636"/>
    <lineage>
        <taxon>Bacteria</taxon>
        <taxon>Thermotogati</taxon>
        <taxon>Deinococcota</taxon>
        <taxon>Deinococci</taxon>
        <taxon>Thermales</taxon>
        <taxon>Thermaceae</taxon>
        <taxon>Thermus</taxon>
    </lineage>
</organism>
<dbReference type="GO" id="GO:0003677">
    <property type="term" value="F:DNA binding"/>
    <property type="evidence" value="ECO:0007669"/>
    <property type="project" value="UniProtKB-KW"/>
</dbReference>
<dbReference type="SUPFAM" id="SSF52980">
    <property type="entry name" value="Restriction endonuclease-like"/>
    <property type="match status" value="1"/>
</dbReference>
<comment type="caution">
    <text evidence="17">The sequence shown here is derived from an EMBL/GenBank/DDBJ whole genome shotgun (WGS) entry which is preliminary data.</text>
</comment>
<evidence type="ECO:0000256" key="10">
    <source>
        <dbReference type="ARBA" id="ARBA00023235"/>
    </source>
</evidence>
<dbReference type="InterPro" id="IPR011604">
    <property type="entry name" value="PDDEXK-like_dom_sf"/>
</dbReference>
<keyword evidence="3" id="KW-0227">DNA damage</keyword>
<dbReference type="PANTHER" id="PTHR11070">
    <property type="entry name" value="UVRD / RECB / PCRA DNA HELICASE FAMILY MEMBER"/>
    <property type="match status" value="1"/>
</dbReference>
<dbReference type="GO" id="GO:0043138">
    <property type="term" value="F:3'-5' DNA helicase activity"/>
    <property type="evidence" value="ECO:0007669"/>
    <property type="project" value="UniProtKB-EC"/>
</dbReference>
<keyword evidence="2 14" id="KW-0547">Nucleotide-binding</keyword>
<evidence type="ECO:0000256" key="4">
    <source>
        <dbReference type="ARBA" id="ARBA00022801"/>
    </source>
</evidence>
<dbReference type="PROSITE" id="PS51198">
    <property type="entry name" value="UVRD_HELICASE_ATP_BIND"/>
    <property type="match status" value="1"/>
</dbReference>
<evidence type="ECO:0000256" key="8">
    <source>
        <dbReference type="ARBA" id="ARBA00023125"/>
    </source>
</evidence>
<proteinExistence type="predicted"/>